<keyword evidence="7" id="KW-1185">Reference proteome</keyword>
<keyword evidence="3 4" id="KW-0998">Cell outer membrane</keyword>
<dbReference type="NCBIfam" id="NF008674">
    <property type="entry name" value="PRK11679.1"/>
    <property type="match status" value="1"/>
</dbReference>
<dbReference type="GO" id="GO:0043165">
    <property type="term" value="P:Gram-negative-bacterium-type cell outer membrane assembly"/>
    <property type="evidence" value="ECO:0007669"/>
    <property type="project" value="UniProtKB-UniRule"/>
</dbReference>
<organism evidence="5 7">
    <name type="scientific">Budvicia aquatica</name>
    <dbReference type="NCBI Taxonomy" id="82979"/>
    <lineage>
        <taxon>Bacteria</taxon>
        <taxon>Pseudomonadati</taxon>
        <taxon>Pseudomonadota</taxon>
        <taxon>Gammaproteobacteria</taxon>
        <taxon>Enterobacterales</taxon>
        <taxon>Budviciaceae</taxon>
        <taxon>Budvicia</taxon>
    </lineage>
</organism>
<evidence type="ECO:0000256" key="2">
    <source>
        <dbReference type="ARBA" id="ARBA00023136"/>
    </source>
</evidence>
<accession>A0A2C6DST7</accession>
<dbReference type="PROSITE" id="PS51257">
    <property type="entry name" value="PROKAR_LIPOPROTEIN"/>
    <property type="match status" value="1"/>
</dbReference>
<gene>
    <name evidence="6" type="primary">nlpB</name>
    <name evidence="4" type="synonym">bamC</name>
    <name evidence="5" type="ORF">CRN84_22390</name>
    <name evidence="6" type="ORF">NCTC12282_06094</name>
</gene>
<dbReference type="Pfam" id="PF06804">
    <property type="entry name" value="Lipoprotein_18"/>
    <property type="match status" value="1"/>
</dbReference>
<dbReference type="InterPro" id="IPR014524">
    <property type="entry name" value="BamC"/>
</dbReference>
<dbReference type="Proteomes" id="UP000373449">
    <property type="component" value="Unassembled WGS sequence"/>
</dbReference>
<keyword evidence="1 4" id="KW-0732">Signal</keyword>
<dbReference type="PIRSF" id="PIRSF026343">
    <property type="entry name" value="NlpB"/>
    <property type="match status" value="1"/>
</dbReference>
<dbReference type="GO" id="GO:0009279">
    <property type="term" value="C:cell outer membrane"/>
    <property type="evidence" value="ECO:0007669"/>
    <property type="project" value="UniProtKB-SubCell"/>
</dbReference>
<dbReference type="HAMAP" id="MF_00924">
    <property type="entry name" value="OM_assembly_BamC"/>
    <property type="match status" value="1"/>
</dbReference>
<dbReference type="EMBL" id="CAADJA010000002">
    <property type="protein sequence ID" value="VFS52886.1"/>
    <property type="molecule type" value="Genomic_DNA"/>
</dbReference>
<evidence type="ECO:0000313" key="5">
    <source>
        <dbReference type="EMBL" id="PHI31871.1"/>
    </source>
</evidence>
<reference evidence="6 8" key="3">
    <citation type="submission" date="2019-03" db="EMBL/GenBank/DDBJ databases">
        <authorList>
            <consortium name="Pathogen Informatics"/>
        </authorList>
    </citation>
    <scope>NUCLEOTIDE SEQUENCE [LARGE SCALE GENOMIC DNA]</scope>
    <source>
        <strain evidence="6 8">NCTC12282</strain>
    </source>
</reference>
<dbReference type="InterPro" id="IPR042268">
    <property type="entry name" value="BamC_C"/>
</dbReference>
<comment type="subunit">
    <text evidence="4">Part of the Bam complex, which is composed of the outer membrane protein BamA, and four lipoproteins BamB, BamC, BamD and BamE.</text>
</comment>
<reference evidence="7" key="2">
    <citation type="submission" date="2017-09" db="EMBL/GenBank/DDBJ databases">
        <title>FDA dAtabase for Regulatory Grade micrObial Sequences (FDA-ARGOS): Supporting development and validation of Infectious Disease Dx tests.</title>
        <authorList>
            <person name="Minogue T."/>
            <person name="Wolcott M."/>
            <person name="Wasieloski L."/>
            <person name="Aguilar W."/>
            <person name="Moore D."/>
            <person name="Tallon L."/>
            <person name="Sadzewicz L."/>
            <person name="Ott S."/>
            <person name="Zhao X."/>
            <person name="Nagaraj S."/>
            <person name="Vavikolanu K."/>
            <person name="Aluvathingal J."/>
            <person name="Nadendla S."/>
            <person name="Sichtig H."/>
        </authorList>
    </citation>
    <scope>NUCLEOTIDE SEQUENCE [LARGE SCALE GENOMIC DNA]</scope>
    <source>
        <strain evidence="7">FDAARGOS_387</strain>
    </source>
</reference>
<dbReference type="GO" id="GO:0051205">
    <property type="term" value="P:protein insertion into membrane"/>
    <property type="evidence" value="ECO:0007669"/>
    <property type="project" value="UniProtKB-UniRule"/>
</dbReference>
<keyword evidence="2 4" id="KW-0472">Membrane</keyword>
<dbReference type="STRING" id="1111728.GCA_000427805_03267"/>
<name>A0A2C6DST7_9GAMM</name>
<reference evidence="5" key="1">
    <citation type="submission" date="2017-09" db="EMBL/GenBank/DDBJ databases">
        <title>FDA dAtabase for Regulatory Grade micrObial Sequences (FDA-ARGOS): Supporting development and validation of Infectious Disease Dx tests.</title>
        <authorList>
            <person name="Minogue T."/>
            <person name="Wolcott M."/>
            <person name="Wasieloski L."/>
            <person name="Aguilar W."/>
            <person name="Moore D."/>
            <person name="Tallon L.J."/>
            <person name="Sadzewicz L."/>
            <person name="Ott S."/>
            <person name="Zhao X."/>
            <person name="Nagaraj S."/>
            <person name="Vavikolanu K."/>
            <person name="Aluvathingal J."/>
            <person name="Nadendla S."/>
            <person name="Sichtig H."/>
        </authorList>
    </citation>
    <scope>NUCLEOTIDE SEQUENCE</scope>
    <source>
        <strain evidence="5">FDAARGOS_387</strain>
    </source>
</reference>
<protein>
    <recommendedName>
        <fullName evidence="4">Outer membrane protein assembly factor BamC</fullName>
    </recommendedName>
</protein>
<evidence type="ECO:0000313" key="7">
    <source>
        <dbReference type="Proteomes" id="UP000224974"/>
    </source>
</evidence>
<dbReference type="OrthoDB" id="5686855at2"/>
<comment type="function">
    <text evidence="4">Part of the outer membrane protein assembly complex, which is involved in assembly and insertion of beta-barrel proteins into the outer membrane.</text>
</comment>
<keyword evidence="4 6" id="KW-0449">Lipoprotein</keyword>
<sequence length="344" mass="38022">MVHSLQKIVGVSLVMLVAACSNDQTYKHQVSGNEDYLKAPELKELHAPTGMILPLQNGEYALRNVAVKEGKVGLALDIRPPAQPLALMTGSRVQYSNNVASLALENNAQNQALWSQVIAAMGQKNYKIADRQDANQTLTTDWINWTREDENAPHQARYQISVQSQGYQNVLMVKVLELKTGDQSINDPASIQRYSISMLNSIIESLDKTQRDLDASRLAQTTGSIILQGGRDDTGLPVVIVRAPYNVVWERLPDVLESIGMKIDDRNRPQGLITMSFKSSSSNWSALNVADPELKNGDYKLQVGDLDNRSSLQFIDAKGQVLKESENNALVAVLQSAFNRSMTK</sequence>
<dbReference type="InterPro" id="IPR010653">
    <property type="entry name" value="NlpB/DapX"/>
</dbReference>
<comment type="subcellular location">
    <subcellularLocation>
        <location evidence="4">Cell outer membrane</location>
        <topology evidence="4">Lipid-anchor</topology>
    </subcellularLocation>
</comment>
<proteinExistence type="inferred from homology"/>
<dbReference type="Gene3D" id="3.30.310.170">
    <property type="entry name" value="Outer membrane protein assembly factor BamC"/>
    <property type="match status" value="1"/>
</dbReference>
<keyword evidence="4" id="KW-0564">Palmitate</keyword>
<evidence type="ECO:0000256" key="3">
    <source>
        <dbReference type="ARBA" id="ARBA00023237"/>
    </source>
</evidence>
<evidence type="ECO:0000313" key="8">
    <source>
        <dbReference type="Proteomes" id="UP000373449"/>
    </source>
</evidence>
<dbReference type="Gene3D" id="3.30.530.50">
    <property type="match status" value="1"/>
</dbReference>
<dbReference type="Proteomes" id="UP000224974">
    <property type="component" value="Unassembled WGS sequence"/>
</dbReference>
<evidence type="ECO:0000256" key="4">
    <source>
        <dbReference type="HAMAP-Rule" id="MF_00924"/>
    </source>
</evidence>
<dbReference type="RefSeq" id="WP_029096789.1">
    <property type="nucleotide sequence ID" value="NZ_CAADJA010000002.1"/>
</dbReference>
<evidence type="ECO:0000313" key="6">
    <source>
        <dbReference type="EMBL" id="VFS52886.1"/>
    </source>
</evidence>
<dbReference type="EMBL" id="PDDX01000001">
    <property type="protein sequence ID" value="PHI31871.1"/>
    <property type="molecule type" value="Genomic_DNA"/>
</dbReference>
<evidence type="ECO:0000256" key="1">
    <source>
        <dbReference type="ARBA" id="ARBA00022729"/>
    </source>
</evidence>
<dbReference type="AlphaFoldDB" id="A0A2C6DST7"/>
<comment type="similarity">
    <text evidence="4">Belongs to the BamC family.</text>
</comment>